<dbReference type="InterPro" id="IPR051531">
    <property type="entry name" value="N-acetyltransferase"/>
</dbReference>
<dbReference type="PROSITE" id="PS51186">
    <property type="entry name" value="GNAT"/>
    <property type="match status" value="1"/>
</dbReference>
<dbReference type="Proteomes" id="UP000706163">
    <property type="component" value="Unassembled WGS sequence"/>
</dbReference>
<dbReference type="KEGG" id="skl:C7J89_12885"/>
<proteinExistence type="predicted"/>
<dbReference type="RefSeq" id="WP_061855455.1">
    <property type="nucleotide sequence ID" value="NZ_BKAQ01000017.1"/>
</dbReference>
<reference evidence="3" key="4">
    <citation type="submission" date="2021-09" db="EMBL/GenBank/DDBJ databases">
        <authorList>
            <person name="Gilroy R."/>
        </authorList>
    </citation>
    <scope>NUCLEOTIDE SEQUENCE</scope>
    <source>
        <strain evidence="3">CHK149-3286</strain>
    </source>
</reference>
<keyword evidence="4" id="KW-0808">Transferase</keyword>
<reference evidence="4 5" key="1">
    <citation type="submission" date="2016-02" db="EMBL/GenBank/DDBJ databases">
        <title>Draft genome sequence of hydrocarbon degrading Staphylococcus saprophyticus Strain CNV2, isolated from crude-oil contaminated soil from Noonmati Oil Refinery, Guwahati, Assam, India.</title>
        <authorList>
            <person name="Mukherjee A."/>
            <person name="Chettri B."/>
            <person name="Langpoklakpam J."/>
            <person name="Singh A.K."/>
            <person name="Chattopadhyay D.J."/>
        </authorList>
    </citation>
    <scope>NUCLEOTIDE SEQUENCE [LARGE SCALE GENOMIC DNA]</scope>
    <source>
        <strain evidence="4 5">CNV2</strain>
    </source>
</reference>
<dbReference type="AlphaFoldDB" id="A0A151A7M3"/>
<dbReference type="GO" id="GO:0016747">
    <property type="term" value="F:acyltransferase activity, transferring groups other than amino-acyl groups"/>
    <property type="evidence" value="ECO:0007669"/>
    <property type="project" value="InterPro"/>
</dbReference>
<sequence>MDKLSRLHFITPRLIIRPLAKNDYEVWLKGFKDRLPSQYKHDKGQLDMSDATVTWFHDLVERQTISAEQDDLYIWGIFDRNNNHLGMLDLKTLSRDNFQWAEIGYFMHNQYWRNGYCYEAVAELVFQAYETMNFHRIEAHVNIDNEPSIKLLEKVGFKFECLREGFIYEDGEWTDNYVYYINTHNNDLHGEA</sequence>
<evidence type="ECO:0000259" key="1">
    <source>
        <dbReference type="PROSITE" id="PS51186"/>
    </source>
</evidence>
<dbReference type="Proteomes" id="UP000321040">
    <property type="component" value="Unassembled WGS sequence"/>
</dbReference>
<dbReference type="EMBL" id="DYVT01000097">
    <property type="protein sequence ID" value="HJF68335.1"/>
    <property type="molecule type" value="Genomic_DNA"/>
</dbReference>
<dbReference type="InterPro" id="IPR016181">
    <property type="entry name" value="Acyl_CoA_acyltransferase"/>
</dbReference>
<accession>A0A151A7M3</accession>
<feature type="domain" description="N-acetyltransferase" evidence="1">
    <location>
        <begin position="14"/>
        <end position="184"/>
    </location>
</feature>
<dbReference type="Gene3D" id="3.40.630.30">
    <property type="match status" value="1"/>
</dbReference>
<dbReference type="EMBL" id="LUGM01000002">
    <property type="protein sequence ID" value="KYH15313.1"/>
    <property type="molecule type" value="Genomic_DNA"/>
</dbReference>
<organism evidence="4 5">
    <name type="scientific">Staphylococcus kloosii</name>
    <dbReference type="NCBI Taxonomy" id="29384"/>
    <lineage>
        <taxon>Bacteria</taxon>
        <taxon>Bacillati</taxon>
        <taxon>Bacillota</taxon>
        <taxon>Bacilli</taxon>
        <taxon>Bacillales</taxon>
        <taxon>Staphylococcaceae</taxon>
        <taxon>Staphylococcus</taxon>
    </lineage>
</organism>
<protein>
    <submittedName>
        <fullName evidence="2 3">N-acetyltransferase</fullName>
    </submittedName>
    <submittedName>
        <fullName evidence="4">GNAT family acetyltransferase</fullName>
    </submittedName>
</protein>
<dbReference type="InterPro" id="IPR000182">
    <property type="entry name" value="GNAT_dom"/>
</dbReference>
<dbReference type="EMBL" id="BKAQ01000017">
    <property type="protein sequence ID" value="GEP82821.1"/>
    <property type="molecule type" value="Genomic_DNA"/>
</dbReference>
<gene>
    <name evidence="4" type="ORF">A0131_11115</name>
    <name evidence="3" type="ORF">K8V85_08490</name>
    <name evidence="2" type="ORF">SKL01_19990</name>
</gene>
<dbReference type="Proteomes" id="UP000075418">
    <property type="component" value="Unassembled WGS sequence"/>
</dbReference>
<comment type="caution">
    <text evidence="4">The sequence shown here is derived from an EMBL/GenBank/DDBJ whole genome shotgun (WGS) entry which is preliminary data.</text>
</comment>
<dbReference type="SUPFAM" id="SSF55729">
    <property type="entry name" value="Acyl-CoA N-acyltransferases (Nat)"/>
    <property type="match status" value="1"/>
</dbReference>
<dbReference type="OrthoDB" id="9798081at2"/>
<evidence type="ECO:0000313" key="3">
    <source>
        <dbReference type="EMBL" id="HJF68335.1"/>
    </source>
</evidence>
<reference evidence="3" key="3">
    <citation type="journal article" date="2021" name="PeerJ">
        <title>Extensive microbial diversity within the chicken gut microbiome revealed by metagenomics and culture.</title>
        <authorList>
            <person name="Gilroy R."/>
            <person name="Ravi A."/>
            <person name="Getino M."/>
            <person name="Pursley I."/>
            <person name="Horton D.L."/>
            <person name="Alikhan N.F."/>
            <person name="Baker D."/>
            <person name="Gharbi K."/>
            <person name="Hall N."/>
            <person name="Watson M."/>
            <person name="Adriaenssens E.M."/>
            <person name="Foster-Nyarko E."/>
            <person name="Jarju S."/>
            <person name="Secka A."/>
            <person name="Antonio M."/>
            <person name="Oren A."/>
            <person name="Chaudhuri R.R."/>
            <person name="La Ragione R."/>
            <person name="Hildebrand F."/>
            <person name="Pallen M.J."/>
        </authorList>
    </citation>
    <scope>NUCLEOTIDE SEQUENCE</scope>
    <source>
        <strain evidence="3">CHK149-3286</strain>
    </source>
</reference>
<evidence type="ECO:0000313" key="2">
    <source>
        <dbReference type="EMBL" id="GEP82821.1"/>
    </source>
</evidence>
<evidence type="ECO:0000313" key="6">
    <source>
        <dbReference type="Proteomes" id="UP000321040"/>
    </source>
</evidence>
<evidence type="ECO:0000313" key="5">
    <source>
        <dbReference type="Proteomes" id="UP000075418"/>
    </source>
</evidence>
<dbReference type="PANTHER" id="PTHR43792">
    <property type="entry name" value="GNAT FAMILY, PUTATIVE (AFU_ORTHOLOGUE AFUA_3G00765)-RELATED-RELATED"/>
    <property type="match status" value="1"/>
</dbReference>
<name>A0A151A7M3_9STAP</name>
<dbReference type="GeneID" id="69906242"/>
<keyword evidence="6" id="KW-1185">Reference proteome</keyword>
<dbReference type="Pfam" id="PF13302">
    <property type="entry name" value="Acetyltransf_3"/>
    <property type="match status" value="1"/>
</dbReference>
<reference evidence="2 6" key="2">
    <citation type="submission" date="2019-07" db="EMBL/GenBank/DDBJ databases">
        <title>Whole genome shotgun sequence of Staphylococcus kloosii NBRC 109624.</title>
        <authorList>
            <person name="Hosoyama A."/>
            <person name="Uohara A."/>
            <person name="Ohji S."/>
            <person name="Ichikawa N."/>
        </authorList>
    </citation>
    <scope>NUCLEOTIDE SEQUENCE [LARGE SCALE GENOMIC DNA]</scope>
    <source>
        <strain evidence="2 6">NBRC 109624</strain>
    </source>
</reference>
<accession>A0A2T4RE10</accession>
<evidence type="ECO:0000313" key="4">
    <source>
        <dbReference type="EMBL" id="KYH15313.1"/>
    </source>
</evidence>